<organism evidence="2">
    <name type="scientific">Dromedary picobirnavirus</name>
    <dbReference type="NCBI Taxonomy" id="1574421"/>
    <lineage>
        <taxon>Viruses</taxon>
        <taxon>Riboviria</taxon>
        <taxon>Orthornavirae</taxon>
        <taxon>Pisuviricota</taxon>
        <taxon>Duplopiviricetes</taxon>
        <taxon>Durnavirales</taxon>
        <taxon>Picobirnaviridae</taxon>
        <taxon>Orthopicobirnavirus</taxon>
    </lineage>
</organism>
<feature type="compositionally biased region" description="Basic residues" evidence="1">
    <location>
        <begin position="8"/>
        <end position="18"/>
    </location>
</feature>
<feature type="compositionally biased region" description="Basic and acidic residues" evidence="1">
    <location>
        <begin position="39"/>
        <end position="56"/>
    </location>
</feature>
<sequence length="564" mass="63533">MGFNPKSGKGKSKRKPFPKKKDDKFEDSRSNNSQSSKGRRNDDRGYSAKMDDRDTMVKSGYSNDPRWYDKCGILTKDATNISTLNPTGIPLECGIVGNYTPSGIMRLDYIPHFGDINDRTHPLNVVARQLYDYVNARNSRSSSYDPTDLMFYCIGVANAWSVHSWILRAVGMFNTFSRSNYYWWDPVMETMGIAPVSTTNSINAWASLANYIALTLNTLAVPKGISYFQRVQMLPSSVYVDSKSDKGSLYYFNPKQLLKYEYDDEGKSRLRGVNAPWVTAQTQQTRGVTPDVIRAWFDDFVANLLNDSDITFMKADIRKAFGDENTFMLPQISDTFQHAFVYDDYVNVQVHNATVHTYLGVSGSYHYELQQNMTNNSIISNSTAQWVTANKEAMVSTPSFVWYSSPFNGDHLFDFPTDEVPNDLWSEATKLHSYWTGKGLQATTEVLVADYYWSIVVHDDHSTSLDRATACTMIGLNPQNWAGQTADSIKSAVTGVALKLDNISKFAYSPLYYLVFTGNTGTYNPPGKVYVVDDLTNYTTVSSTTLDKVRIPAQLSLFTAFEVK</sequence>
<feature type="region of interest" description="Disordered" evidence="1">
    <location>
        <begin position="1"/>
        <end position="58"/>
    </location>
</feature>
<proteinExistence type="predicted"/>
<reference evidence="2" key="1">
    <citation type="journal article" date="2014" name="Virology">
        <title>Metagenomic analysis of viromes of dromedary camel fecal samples reveals large number and high diversity of circoviruses and picobirnaviruses.</title>
        <authorList>
            <person name="Woo P.C.Y."/>
            <person name="Lau S.K.P."/>
            <person name="Teng J.L.L."/>
            <person name="Tsang A.K.L."/>
            <person name="Joseph M."/>
            <person name="Wong E.Y.M."/>
            <person name="Tang Y."/>
            <person name="Sivakumar S."/>
            <person name="Bai R."/>
            <person name="Wernery R."/>
            <person name="Wernery U."/>
            <person name="Yuen K.-Y."/>
        </authorList>
    </citation>
    <scope>NUCLEOTIDE SEQUENCE</scope>
    <source>
        <strain evidence="2">C1637</strain>
    </source>
</reference>
<name>A0A0A1EKX5_9VIRU</name>
<evidence type="ECO:0000256" key="1">
    <source>
        <dbReference type="SAM" id="MobiDB-lite"/>
    </source>
</evidence>
<evidence type="ECO:0000313" key="2">
    <source>
        <dbReference type="EMBL" id="AIY31269.1"/>
    </source>
</evidence>
<dbReference type="InterPro" id="IPR048835">
    <property type="entry name" value="CP_picobirnavirus"/>
</dbReference>
<dbReference type="InterPro" id="IPR049178">
    <property type="entry name" value="CP_picobirnavirus_sf"/>
</dbReference>
<dbReference type="EMBL" id="KM573783">
    <property type="protein sequence ID" value="AIY31269.1"/>
    <property type="molecule type" value="Genomic_RNA"/>
</dbReference>
<dbReference type="Gene3D" id="1.20.140.120">
    <property type="match status" value="2"/>
</dbReference>
<feature type="compositionally biased region" description="Basic and acidic residues" evidence="1">
    <location>
        <begin position="19"/>
        <end position="29"/>
    </location>
</feature>
<dbReference type="Pfam" id="PF20816">
    <property type="entry name" value="PBV_CP"/>
    <property type="match status" value="1"/>
</dbReference>
<protein>
    <submittedName>
        <fullName evidence="2">Capsid protein</fullName>
    </submittedName>
</protein>
<accession>A0A0A1EKX5</accession>